<dbReference type="InterPro" id="IPR036179">
    <property type="entry name" value="Ig-like_dom_sf"/>
</dbReference>
<accession>A0A9Y3S162</accession>
<dbReference type="SMART" id="SM00409">
    <property type="entry name" value="IG"/>
    <property type="match status" value="1"/>
</dbReference>
<dbReference type="RefSeq" id="XP_005754625.1">
    <property type="nucleotide sequence ID" value="XM_005754568.2"/>
</dbReference>
<dbReference type="InterPro" id="IPR013783">
    <property type="entry name" value="Ig-like_fold"/>
</dbReference>
<keyword evidence="3 6" id="KW-0472">Membrane</keyword>
<dbReference type="InterPro" id="IPR013106">
    <property type="entry name" value="Ig_V-set"/>
</dbReference>
<keyword evidence="2 7" id="KW-0732">Signal</keyword>
<sequence>MKLPTCLTFFFQALLIVERAALAKSPQEVSGYLGENITLHSGVDPSWSLTKIEWSIFTNNTWIATYHSGKTMTDLVHQYKGRLTLNTMTGDLTIHNLTAKDATEYTVDLSSSEAEPEGNTIKLNVKQKLREPSIQIVTSTSVENGCFMVVNCSSLDKGINLSWSVEPVSVLTINKHNPSDSSAQLFAFVNTTQNLANFTCTSRRDIERVPSKTVTPKCDSKICVSNCTSPPPPRRVTHHRARYSAVLFLSGTVFGSIGVIIIYRYAVQSHSLQHDLSLITRNCATGSERRQRVQRSIKEDEETANVQDEQVATPTQREEE</sequence>
<evidence type="ECO:0000256" key="3">
    <source>
        <dbReference type="ARBA" id="ARBA00023136"/>
    </source>
</evidence>
<evidence type="ECO:0000313" key="10">
    <source>
        <dbReference type="RefSeq" id="XP_005754625.1"/>
    </source>
</evidence>
<feature type="signal peptide" evidence="7">
    <location>
        <begin position="1"/>
        <end position="23"/>
    </location>
</feature>
<feature type="transmembrane region" description="Helical" evidence="6">
    <location>
        <begin position="243"/>
        <end position="263"/>
    </location>
</feature>
<reference evidence="10" key="1">
    <citation type="submission" date="2025-08" db="UniProtKB">
        <authorList>
            <consortium name="RefSeq"/>
        </authorList>
    </citation>
    <scope>IDENTIFICATION</scope>
</reference>
<name>A0A9Y3S162_9CICH</name>
<dbReference type="InterPro" id="IPR015631">
    <property type="entry name" value="CD2/SLAM_rcpt"/>
</dbReference>
<dbReference type="Proteomes" id="UP000695023">
    <property type="component" value="Unplaced"/>
</dbReference>
<keyword evidence="6" id="KW-1133">Transmembrane helix</keyword>
<keyword evidence="6" id="KW-0812">Transmembrane</keyword>
<evidence type="ECO:0000256" key="7">
    <source>
        <dbReference type="SAM" id="SignalP"/>
    </source>
</evidence>
<dbReference type="Pfam" id="PF07686">
    <property type="entry name" value="V-set"/>
    <property type="match status" value="1"/>
</dbReference>
<comment type="subcellular location">
    <subcellularLocation>
        <location evidence="1">Membrane</location>
    </subcellularLocation>
</comment>
<evidence type="ECO:0000256" key="4">
    <source>
        <dbReference type="ARBA" id="ARBA00023180"/>
    </source>
</evidence>
<gene>
    <name evidence="10" type="primary">LOC102208242</name>
</gene>
<evidence type="ECO:0000256" key="1">
    <source>
        <dbReference type="ARBA" id="ARBA00004370"/>
    </source>
</evidence>
<dbReference type="AlphaFoldDB" id="A0A9Y3S162"/>
<evidence type="ECO:0000256" key="5">
    <source>
        <dbReference type="SAM" id="MobiDB-lite"/>
    </source>
</evidence>
<dbReference type="Gene3D" id="2.60.40.10">
    <property type="entry name" value="Immunoglobulins"/>
    <property type="match status" value="1"/>
</dbReference>
<organism evidence="9 10">
    <name type="scientific">Pundamilia nyererei</name>
    <dbReference type="NCBI Taxonomy" id="303518"/>
    <lineage>
        <taxon>Eukaryota</taxon>
        <taxon>Metazoa</taxon>
        <taxon>Chordata</taxon>
        <taxon>Craniata</taxon>
        <taxon>Vertebrata</taxon>
        <taxon>Euteleostomi</taxon>
        <taxon>Actinopterygii</taxon>
        <taxon>Neopterygii</taxon>
        <taxon>Teleostei</taxon>
        <taxon>Neoteleostei</taxon>
        <taxon>Acanthomorphata</taxon>
        <taxon>Ovalentaria</taxon>
        <taxon>Cichlomorphae</taxon>
        <taxon>Cichliformes</taxon>
        <taxon>Cichlidae</taxon>
        <taxon>African cichlids</taxon>
        <taxon>Pseudocrenilabrinae</taxon>
        <taxon>Haplochromini</taxon>
        <taxon>Pundamilia</taxon>
    </lineage>
</organism>
<feature type="region of interest" description="Disordered" evidence="5">
    <location>
        <begin position="289"/>
        <end position="320"/>
    </location>
</feature>
<proteinExistence type="predicted"/>
<evidence type="ECO:0000256" key="2">
    <source>
        <dbReference type="ARBA" id="ARBA00022729"/>
    </source>
</evidence>
<dbReference type="GO" id="GO:0016020">
    <property type="term" value="C:membrane"/>
    <property type="evidence" value="ECO:0007669"/>
    <property type="project" value="UniProtKB-SubCell"/>
</dbReference>
<evidence type="ECO:0000256" key="6">
    <source>
        <dbReference type="SAM" id="Phobius"/>
    </source>
</evidence>
<keyword evidence="4" id="KW-0325">Glycoprotein</keyword>
<keyword evidence="9" id="KW-1185">Reference proteome</keyword>
<feature type="domain" description="Ig-like" evidence="8">
    <location>
        <begin position="132"/>
        <end position="215"/>
    </location>
</feature>
<dbReference type="InterPro" id="IPR003599">
    <property type="entry name" value="Ig_sub"/>
</dbReference>
<dbReference type="PANTHER" id="PTHR12080:SF59">
    <property type="entry name" value="HEPATIC AND GLIAL CELL ADHESION MOLECULE"/>
    <property type="match status" value="1"/>
</dbReference>
<evidence type="ECO:0000259" key="8">
    <source>
        <dbReference type="PROSITE" id="PS50835"/>
    </source>
</evidence>
<feature type="chain" id="PRO_5041418630" evidence="7">
    <location>
        <begin position="24"/>
        <end position="320"/>
    </location>
</feature>
<dbReference type="PANTHER" id="PTHR12080">
    <property type="entry name" value="SIGNALING LYMPHOCYTIC ACTIVATION MOLECULE"/>
    <property type="match status" value="1"/>
</dbReference>
<dbReference type="SUPFAM" id="SSF48726">
    <property type="entry name" value="Immunoglobulin"/>
    <property type="match status" value="1"/>
</dbReference>
<dbReference type="GO" id="GO:0005911">
    <property type="term" value="C:cell-cell junction"/>
    <property type="evidence" value="ECO:0007669"/>
    <property type="project" value="TreeGrafter"/>
</dbReference>
<dbReference type="PROSITE" id="PS50835">
    <property type="entry name" value="IG_LIKE"/>
    <property type="match status" value="1"/>
</dbReference>
<dbReference type="InterPro" id="IPR007110">
    <property type="entry name" value="Ig-like_dom"/>
</dbReference>
<protein>
    <submittedName>
        <fullName evidence="10">Uncharacterized protein LOC102208242 isoform X1</fullName>
    </submittedName>
</protein>
<feature type="compositionally biased region" description="Polar residues" evidence="5">
    <location>
        <begin position="304"/>
        <end position="320"/>
    </location>
</feature>
<dbReference type="GeneID" id="102208242"/>
<evidence type="ECO:0000313" key="9">
    <source>
        <dbReference type="Proteomes" id="UP000695023"/>
    </source>
</evidence>